<keyword evidence="15" id="KW-1185">Reference proteome</keyword>
<dbReference type="GO" id="GO:0005524">
    <property type="term" value="F:ATP binding"/>
    <property type="evidence" value="ECO:0007669"/>
    <property type="project" value="UniProtKB-UniRule"/>
</dbReference>
<dbReference type="OMA" id="RTMCTYL"/>
<dbReference type="InterPro" id="IPR001805">
    <property type="entry name" value="Adenokinase"/>
</dbReference>
<dbReference type="Proteomes" id="UP000054408">
    <property type="component" value="Unassembled WGS sequence"/>
</dbReference>
<dbReference type="PANTHER" id="PTHR45769:SF3">
    <property type="entry name" value="ADENOSINE KINASE"/>
    <property type="match status" value="1"/>
</dbReference>
<dbReference type="Pfam" id="PF00294">
    <property type="entry name" value="PfkB"/>
    <property type="match status" value="1"/>
</dbReference>
<evidence type="ECO:0000256" key="3">
    <source>
        <dbReference type="ARBA" id="ARBA00010688"/>
    </source>
</evidence>
<comment type="function">
    <text evidence="12">ATP dependent phosphorylation of adenosine and other related nucleoside analogs to monophosphate derivatives.</text>
</comment>
<dbReference type="GO" id="GO:0004001">
    <property type="term" value="F:adenosine kinase activity"/>
    <property type="evidence" value="ECO:0007669"/>
    <property type="project" value="UniProtKB-UniRule"/>
</dbReference>
<protein>
    <recommendedName>
        <fullName evidence="4 12">Adenosine kinase</fullName>
        <shortName evidence="12">AK</shortName>
        <ecNumber evidence="4 12">2.7.1.20</ecNumber>
    </recommendedName>
    <alternativeName>
        <fullName evidence="12">Adenosine 5'-phosphotransferase</fullName>
    </alternativeName>
</protein>
<gene>
    <name evidence="14" type="ORF">AMSG_03178</name>
</gene>
<evidence type="ECO:0000256" key="2">
    <source>
        <dbReference type="ARBA" id="ARBA00004801"/>
    </source>
</evidence>
<dbReference type="Gene3D" id="3.40.1190.20">
    <property type="match status" value="1"/>
</dbReference>
<sequence>MATENVIFALGNPLLDISATVDEGMLEKYGLKANDAILAEDKHIPMYEELSKHETVSYTAGGATQNSIRVAQHYMDNARATTFVGCVGSDEYATKLSEAAAHDGVRVEYLVDEATPTGTCGCLITGKNRSLVANLSAANNYKADHLQSEAIWSLVTQAQIFYSAGFHLTVSPEAMLNMARHAADTNKIYCFNLSAPFLVQFFKDQMAQVMPYADYVFGNEDEAADYATHNGIEKTDLKEIALAIAALDKVNTQRSRTVVITCGSEETIVAKDGAVTTYAVDKIEDDKIIDTNGAGDAFVGGFLAALAKGQDIAACVEAGHVAARMIIQCSGIVLPAKFA</sequence>
<dbReference type="GO" id="GO:0005634">
    <property type="term" value="C:nucleus"/>
    <property type="evidence" value="ECO:0007669"/>
    <property type="project" value="TreeGrafter"/>
</dbReference>
<evidence type="ECO:0000256" key="6">
    <source>
        <dbReference type="ARBA" id="ARBA00022726"/>
    </source>
</evidence>
<evidence type="ECO:0000259" key="13">
    <source>
        <dbReference type="Pfam" id="PF00294"/>
    </source>
</evidence>
<dbReference type="GeneID" id="25562799"/>
<dbReference type="CDD" id="cd01168">
    <property type="entry name" value="adenosine_kinase"/>
    <property type="match status" value="1"/>
</dbReference>
<keyword evidence="8 12" id="KW-0418">Kinase</keyword>
<keyword evidence="7 12" id="KW-0547">Nucleotide-binding</keyword>
<accession>A0A0L0D362</accession>
<evidence type="ECO:0000256" key="9">
    <source>
        <dbReference type="ARBA" id="ARBA00022840"/>
    </source>
</evidence>
<name>A0A0L0D362_THETB</name>
<dbReference type="EMBL" id="GL349444">
    <property type="protein sequence ID" value="KNC46749.1"/>
    <property type="molecule type" value="Genomic_DNA"/>
</dbReference>
<dbReference type="InterPro" id="IPR002173">
    <property type="entry name" value="Carboh/pur_kinase_PfkB_CS"/>
</dbReference>
<evidence type="ECO:0000256" key="4">
    <source>
        <dbReference type="ARBA" id="ARBA00012119"/>
    </source>
</evidence>
<comment type="pathway">
    <text evidence="2 12">Purine metabolism; AMP biosynthesis via salvage pathway; AMP from adenosine: step 1/1.</text>
</comment>
<dbReference type="Gene3D" id="3.30.1110.10">
    <property type="match status" value="1"/>
</dbReference>
<evidence type="ECO:0000256" key="7">
    <source>
        <dbReference type="ARBA" id="ARBA00022741"/>
    </source>
</evidence>
<dbReference type="PANTHER" id="PTHR45769">
    <property type="entry name" value="ADENOSINE KINASE"/>
    <property type="match status" value="1"/>
</dbReference>
<evidence type="ECO:0000256" key="10">
    <source>
        <dbReference type="ARBA" id="ARBA00022842"/>
    </source>
</evidence>
<dbReference type="PROSITE" id="PS00584">
    <property type="entry name" value="PFKB_KINASES_2"/>
    <property type="match status" value="1"/>
</dbReference>
<keyword evidence="9 12" id="KW-0067">ATP-binding</keyword>
<dbReference type="eggNOG" id="KOG2854">
    <property type="taxonomic scope" value="Eukaryota"/>
</dbReference>
<dbReference type="STRING" id="461836.A0A0L0D362"/>
<comment type="cofactor">
    <cofactor evidence="1 12">
        <name>Mg(2+)</name>
        <dbReference type="ChEBI" id="CHEBI:18420"/>
    </cofactor>
</comment>
<feature type="domain" description="Carbohydrate kinase PfkB" evidence="13">
    <location>
        <begin position="26"/>
        <end position="333"/>
    </location>
</feature>
<evidence type="ECO:0000256" key="12">
    <source>
        <dbReference type="RuleBase" id="RU368116"/>
    </source>
</evidence>
<reference evidence="14 15" key="1">
    <citation type="submission" date="2010-05" db="EMBL/GenBank/DDBJ databases">
        <title>The Genome Sequence of Thecamonas trahens ATCC 50062.</title>
        <authorList>
            <consortium name="The Broad Institute Genome Sequencing Platform"/>
            <person name="Russ C."/>
            <person name="Cuomo C."/>
            <person name="Shea T."/>
            <person name="Young S.K."/>
            <person name="Zeng Q."/>
            <person name="Koehrsen M."/>
            <person name="Haas B."/>
            <person name="Borodovsky M."/>
            <person name="Guigo R."/>
            <person name="Alvarado L."/>
            <person name="Berlin A."/>
            <person name="Bochicchio J."/>
            <person name="Borenstein D."/>
            <person name="Chapman S."/>
            <person name="Chen Z."/>
            <person name="Freedman E."/>
            <person name="Gellesch M."/>
            <person name="Goldberg J."/>
            <person name="Griggs A."/>
            <person name="Gujja S."/>
            <person name="Heilman E."/>
            <person name="Heiman D."/>
            <person name="Hepburn T."/>
            <person name="Howarth C."/>
            <person name="Jen D."/>
            <person name="Larson L."/>
            <person name="Mehta T."/>
            <person name="Park D."/>
            <person name="Pearson M."/>
            <person name="Roberts A."/>
            <person name="Saif S."/>
            <person name="Shenoy N."/>
            <person name="Sisk P."/>
            <person name="Stolte C."/>
            <person name="Sykes S."/>
            <person name="Thomson T."/>
            <person name="Walk T."/>
            <person name="White J."/>
            <person name="Yandava C."/>
            <person name="Burger G."/>
            <person name="Gray M.W."/>
            <person name="Holland P.W.H."/>
            <person name="King N."/>
            <person name="Lang F.B.F."/>
            <person name="Roger A.J."/>
            <person name="Ruiz-Trillo I."/>
            <person name="Lander E."/>
            <person name="Nusbaum C."/>
        </authorList>
    </citation>
    <scope>NUCLEOTIDE SEQUENCE [LARGE SCALE GENOMIC DNA]</scope>
    <source>
        <strain evidence="14 15">ATCC 50062</strain>
    </source>
</reference>
<evidence type="ECO:0000256" key="1">
    <source>
        <dbReference type="ARBA" id="ARBA00001946"/>
    </source>
</evidence>
<keyword evidence="5 12" id="KW-0808">Transferase</keyword>
<dbReference type="AlphaFoldDB" id="A0A0L0D362"/>
<dbReference type="GO" id="GO:0006166">
    <property type="term" value="P:purine ribonucleoside salvage"/>
    <property type="evidence" value="ECO:0007669"/>
    <property type="project" value="UniProtKB-KW"/>
</dbReference>
<dbReference type="GO" id="GO:0005829">
    <property type="term" value="C:cytosol"/>
    <property type="evidence" value="ECO:0007669"/>
    <property type="project" value="TreeGrafter"/>
</dbReference>
<dbReference type="OrthoDB" id="432447at2759"/>
<keyword evidence="6 12" id="KW-0660">Purine salvage</keyword>
<dbReference type="EC" id="2.7.1.20" evidence="4 12"/>
<comment type="similarity">
    <text evidence="3 12">Belongs to the carbohydrate kinase PfkB family.</text>
</comment>
<evidence type="ECO:0000256" key="8">
    <source>
        <dbReference type="ARBA" id="ARBA00022777"/>
    </source>
</evidence>
<dbReference type="RefSeq" id="XP_013760029.1">
    <property type="nucleotide sequence ID" value="XM_013904575.1"/>
</dbReference>
<dbReference type="SUPFAM" id="SSF53613">
    <property type="entry name" value="Ribokinase-like"/>
    <property type="match status" value="1"/>
</dbReference>
<dbReference type="FunFam" id="3.30.1110.10:FF:000001">
    <property type="entry name" value="Adenosine kinase a"/>
    <property type="match status" value="1"/>
</dbReference>
<evidence type="ECO:0000313" key="14">
    <source>
        <dbReference type="EMBL" id="KNC46749.1"/>
    </source>
</evidence>
<evidence type="ECO:0000256" key="5">
    <source>
        <dbReference type="ARBA" id="ARBA00022679"/>
    </source>
</evidence>
<dbReference type="UniPathway" id="UPA00588">
    <property type="reaction ID" value="UER00659"/>
</dbReference>
<dbReference type="GO" id="GO:0006144">
    <property type="term" value="P:purine nucleobase metabolic process"/>
    <property type="evidence" value="ECO:0007669"/>
    <property type="project" value="TreeGrafter"/>
</dbReference>
<comment type="catalytic activity">
    <reaction evidence="12">
        <text>adenosine + ATP = AMP + ADP + H(+)</text>
        <dbReference type="Rhea" id="RHEA:20824"/>
        <dbReference type="ChEBI" id="CHEBI:15378"/>
        <dbReference type="ChEBI" id="CHEBI:16335"/>
        <dbReference type="ChEBI" id="CHEBI:30616"/>
        <dbReference type="ChEBI" id="CHEBI:456215"/>
        <dbReference type="ChEBI" id="CHEBI:456216"/>
        <dbReference type="EC" id="2.7.1.20"/>
    </reaction>
</comment>
<feature type="active site" description="Proton acceptor" evidence="11">
    <location>
        <position position="296"/>
    </location>
</feature>
<proteinExistence type="inferred from homology"/>
<dbReference type="InterPro" id="IPR011611">
    <property type="entry name" value="PfkB_dom"/>
</dbReference>
<dbReference type="PRINTS" id="PR00989">
    <property type="entry name" value="ADENOKINASE"/>
</dbReference>
<dbReference type="FunFam" id="3.40.1190.20:FF:000014">
    <property type="entry name" value="ADO1p Adenosine kinase"/>
    <property type="match status" value="1"/>
</dbReference>
<dbReference type="GO" id="GO:0044209">
    <property type="term" value="P:AMP salvage"/>
    <property type="evidence" value="ECO:0007669"/>
    <property type="project" value="UniProtKB-UniRule"/>
</dbReference>
<dbReference type="InterPro" id="IPR029056">
    <property type="entry name" value="Ribokinase-like"/>
</dbReference>
<organism evidence="14 15">
    <name type="scientific">Thecamonas trahens ATCC 50062</name>
    <dbReference type="NCBI Taxonomy" id="461836"/>
    <lineage>
        <taxon>Eukaryota</taxon>
        <taxon>Apusozoa</taxon>
        <taxon>Apusomonadida</taxon>
        <taxon>Apusomonadidae</taxon>
        <taxon>Thecamonas</taxon>
    </lineage>
</organism>
<evidence type="ECO:0000256" key="11">
    <source>
        <dbReference type="PIRSR" id="PIRSR601805-1"/>
    </source>
</evidence>
<keyword evidence="10 12" id="KW-0460">Magnesium</keyword>
<evidence type="ECO:0000313" key="15">
    <source>
        <dbReference type="Proteomes" id="UP000054408"/>
    </source>
</evidence>